<organism evidence="3 4">
    <name type="scientific">Acidisoma silvae</name>
    <dbReference type="NCBI Taxonomy" id="2802396"/>
    <lineage>
        <taxon>Bacteria</taxon>
        <taxon>Pseudomonadati</taxon>
        <taxon>Pseudomonadota</taxon>
        <taxon>Alphaproteobacteria</taxon>
        <taxon>Acetobacterales</taxon>
        <taxon>Acidocellaceae</taxon>
        <taxon>Acidisoma</taxon>
    </lineage>
</organism>
<proteinExistence type="predicted"/>
<keyword evidence="2" id="KW-0732">Signal</keyword>
<comment type="caution">
    <text evidence="3">The sequence shown here is derived from an EMBL/GenBank/DDBJ whole genome shotgun (WGS) entry which is preliminary data.</text>
</comment>
<evidence type="ECO:0000313" key="3">
    <source>
        <dbReference type="EMBL" id="MCB8875653.1"/>
    </source>
</evidence>
<accession>A0A963YR93</accession>
<sequence length="87" mass="9034">MTIMRFMGAAVVATMLGSAVASATTIPAQQMQQSSVATQQSDSSQLPTLAANSPQPANSLSAPQVTQQPKKLPLADFGQWDEAASEN</sequence>
<dbReference type="EMBL" id="JAESVB010000004">
    <property type="protein sequence ID" value="MCB8875653.1"/>
    <property type="molecule type" value="Genomic_DNA"/>
</dbReference>
<keyword evidence="4" id="KW-1185">Reference proteome</keyword>
<protein>
    <submittedName>
        <fullName evidence="3">Uncharacterized protein</fullName>
    </submittedName>
</protein>
<feature type="signal peptide" evidence="2">
    <location>
        <begin position="1"/>
        <end position="23"/>
    </location>
</feature>
<evidence type="ECO:0000256" key="2">
    <source>
        <dbReference type="SAM" id="SignalP"/>
    </source>
</evidence>
<evidence type="ECO:0000313" key="4">
    <source>
        <dbReference type="Proteomes" id="UP000708298"/>
    </source>
</evidence>
<name>A0A963YR93_9PROT</name>
<reference evidence="3" key="2">
    <citation type="submission" date="2021-01" db="EMBL/GenBank/DDBJ databases">
        <authorList>
            <person name="Mieszkin S."/>
            <person name="Pouder E."/>
            <person name="Alain K."/>
        </authorList>
    </citation>
    <scope>NUCLEOTIDE SEQUENCE</scope>
    <source>
        <strain evidence="3">HW T2.11</strain>
    </source>
</reference>
<feature type="chain" id="PRO_5037685224" evidence="2">
    <location>
        <begin position="24"/>
        <end position="87"/>
    </location>
</feature>
<dbReference type="RefSeq" id="WP_227321315.1">
    <property type="nucleotide sequence ID" value="NZ_JAESVB010000004.1"/>
</dbReference>
<dbReference type="Proteomes" id="UP000708298">
    <property type="component" value="Unassembled WGS sequence"/>
</dbReference>
<evidence type="ECO:0000256" key="1">
    <source>
        <dbReference type="SAM" id="MobiDB-lite"/>
    </source>
</evidence>
<dbReference type="AlphaFoldDB" id="A0A963YR93"/>
<feature type="compositionally biased region" description="Low complexity" evidence="1">
    <location>
        <begin position="29"/>
        <end position="41"/>
    </location>
</feature>
<reference evidence="3" key="1">
    <citation type="journal article" date="2021" name="Microorganisms">
        <title>Acidisoma silvae sp. nov. and Acidisomacellulosilytica sp. nov., Two Acidophilic Bacteria Isolated from Decaying Wood, Hydrolyzing Cellulose and Producing Poly-3-hydroxybutyrate.</title>
        <authorList>
            <person name="Mieszkin S."/>
            <person name="Pouder E."/>
            <person name="Uroz S."/>
            <person name="Simon-Colin C."/>
            <person name="Alain K."/>
        </authorList>
    </citation>
    <scope>NUCLEOTIDE SEQUENCE</scope>
    <source>
        <strain evidence="3">HW T2.11</strain>
    </source>
</reference>
<feature type="region of interest" description="Disordered" evidence="1">
    <location>
        <begin position="27"/>
        <end position="87"/>
    </location>
</feature>
<gene>
    <name evidence="3" type="ORF">ASILVAE211_10705</name>
</gene>
<feature type="compositionally biased region" description="Polar residues" evidence="1">
    <location>
        <begin position="42"/>
        <end position="69"/>
    </location>
</feature>